<keyword evidence="5 6" id="KW-0472">Membrane</keyword>
<dbReference type="GO" id="GO:0022857">
    <property type="term" value="F:transmembrane transporter activity"/>
    <property type="evidence" value="ECO:0007669"/>
    <property type="project" value="InterPro"/>
</dbReference>
<feature type="transmembrane region" description="Helical" evidence="6">
    <location>
        <begin position="322"/>
        <end position="338"/>
    </location>
</feature>
<dbReference type="EMBL" id="CZKA01000024">
    <property type="protein sequence ID" value="CUR55816.1"/>
    <property type="molecule type" value="Genomic_DNA"/>
</dbReference>
<accession>A0A2P2C1F6</accession>
<organism evidence="7">
    <name type="scientific">metagenome</name>
    <dbReference type="NCBI Taxonomy" id="256318"/>
    <lineage>
        <taxon>unclassified sequences</taxon>
        <taxon>metagenomes</taxon>
    </lineage>
</organism>
<dbReference type="AlphaFoldDB" id="A0A2P2C1F6"/>
<sequence>MHAVVLGLAGVSPASSVFVAVVPVVVVLGGASILVLLTATLIAMLVAATYAAVCTRIPVGGGEPGWVSRLFGPRWGSAVFVLSLTTLTLVLALFLGAAVSLAPIDLPGGLALLLVGGALTLLASLTLQVAVWLSLVCLALEVAVIAMVSLEAIILAGRSGLGSALGSCVSGGVQHLSYDALVAVPVILFALNGYGQSTYLVEEVRDGGRRVRRVVFSVLALTLVLEGVPLVALGCAAADDALSPADDQLVVRLLEVTTHEAWLVESVRWAIVVALLNAILALVIFGSRLLGSFATHRVGHGATRDGRHPFARKEGSPTPPRSAGLVLGAAMVAVAVLVPDALLITATGSSLSLIYASVAFCGLRMARAGSPRLLSREALSPLLLLGILSVMTGQGLATDPVSVMTAVALLGLGACLFEAWRRLSSAG</sequence>
<comment type="subcellular location">
    <subcellularLocation>
        <location evidence="1">Cell membrane</location>
        <topology evidence="1">Multi-pass membrane protein</topology>
    </subcellularLocation>
</comment>
<evidence type="ECO:0000256" key="3">
    <source>
        <dbReference type="ARBA" id="ARBA00022692"/>
    </source>
</evidence>
<proteinExistence type="predicted"/>
<protein>
    <recommendedName>
        <fullName evidence="8">APC family permease</fullName>
    </recommendedName>
</protein>
<feature type="transmembrane region" description="Helical" evidence="6">
    <location>
        <begin position="378"/>
        <end position="397"/>
    </location>
</feature>
<dbReference type="Gene3D" id="1.20.1740.10">
    <property type="entry name" value="Amino acid/polyamine transporter I"/>
    <property type="match status" value="1"/>
</dbReference>
<evidence type="ECO:0000256" key="1">
    <source>
        <dbReference type="ARBA" id="ARBA00004651"/>
    </source>
</evidence>
<feature type="transmembrane region" description="Helical" evidence="6">
    <location>
        <begin position="269"/>
        <end position="290"/>
    </location>
</feature>
<evidence type="ECO:0000256" key="6">
    <source>
        <dbReference type="SAM" id="Phobius"/>
    </source>
</evidence>
<feature type="transmembrane region" description="Helical" evidence="6">
    <location>
        <begin position="176"/>
        <end position="194"/>
    </location>
</feature>
<dbReference type="PANTHER" id="PTHR42770">
    <property type="entry name" value="AMINO ACID TRANSPORTER-RELATED"/>
    <property type="match status" value="1"/>
</dbReference>
<feature type="transmembrane region" description="Helical" evidence="6">
    <location>
        <begin position="26"/>
        <end position="54"/>
    </location>
</feature>
<reference evidence="7" key="1">
    <citation type="submission" date="2015-08" db="EMBL/GenBank/DDBJ databases">
        <authorList>
            <person name="Babu N.S."/>
            <person name="Beckwith C.J."/>
            <person name="Beseler K.G."/>
            <person name="Brison A."/>
            <person name="Carone J.V."/>
            <person name="Caskin T.P."/>
            <person name="Diamond M."/>
            <person name="Durham M.E."/>
            <person name="Foxe J.M."/>
            <person name="Go M."/>
            <person name="Henderson B.A."/>
            <person name="Jones I.B."/>
            <person name="McGettigan J.A."/>
            <person name="Micheletti S.J."/>
            <person name="Nasrallah M.E."/>
            <person name="Ortiz D."/>
            <person name="Piller C.R."/>
            <person name="Privatt S.R."/>
            <person name="Schneider S.L."/>
            <person name="Sharp S."/>
            <person name="Smith T.C."/>
            <person name="Stanton J.D."/>
            <person name="Ullery H.E."/>
            <person name="Wilson R.J."/>
            <person name="Serrano M.G."/>
            <person name="Buck G."/>
            <person name="Lee V."/>
            <person name="Wang Y."/>
            <person name="Carvalho R."/>
            <person name="Voegtly L."/>
            <person name="Shi R."/>
            <person name="Duckworth R."/>
            <person name="Johnson A."/>
            <person name="Loviza R."/>
            <person name="Walstead R."/>
            <person name="Shah Z."/>
            <person name="Kiflezghi M."/>
            <person name="Wade K."/>
            <person name="Ball S.L."/>
            <person name="Bradley K.W."/>
            <person name="Asai D.J."/>
            <person name="Bowman C.A."/>
            <person name="Russell D.A."/>
            <person name="Pope W.H."/>
            <person name="Jacobs-Sera D."/>
            <person name="Hendrix R.W."/>
            <person name="Hatfull G.F."/>
        </authorList>
    </citation>
    <scope>NUCLEOTIDE SEQUENCE</scope>
</reference>
<evidence type="ECO:0000313" key="7">
    <source>
        <dbReference type="EMBL" id="CUR55816.1"/>
    </source>
</evidence>
<gene>
    <name evidence="7" type="ORF">NOCA2300048</name>
</gene>
<evidence type="ECO:0000256" key="4">
    <source>
        <dbReference type="ARBA" id="ARBA00022989"/>
    </source>
</evidence>
<keyword evidence="4 6" id="KW-1133">Transmembrane helix</keyword>
<evidence type="ECO:0008006" key="8">
    <source>
        <dbReference type="Google" id="ProtNLM"/>
    </source>
</evidence>
<dbReference type="InterPro" id="IPR050367">
    <property type="entry name" value="APC_superfamily"/>
</dbReference>
<keyword evidence="2" id="KW-1003">Cell membrane</keyword>
<dbReference type="Pfam" id="PF13520">
    <property type="entry name" value="AA_permease_2"/>
    <property type="match status" value="1"/>
</dbReference>
<feature type="transmembrane region" description="Helical" evidence="6">
    <location>
        <begin position="75"/>
        <end position="100"/>
    </location>
</feature>
<evidence type="ECO:0000256" key="2">
    <source>
        <dbReference type="ARBA" id="ARBA00022475"/>
    </source>
</evidence>
<feature type="transmembrane region" description="Helical" evidence="6">
    <location>
        <begin position="403"/>
        <end position="420"/>
    </location>
</feature>
<keyword evidence="3 6" id="KW-0812">Transmembrane</keyword>
<dbReference type="GO" id="GO:0005886">
    <property type="term" value="C:plasma membrane"/>
    <property type="evidence" value="ECO:0007669"/>
    <property type="project" value="UniProtKB-SubCell"/>
</dbReference>
<dbReference type="InterPro" id="IPR002293">
    <property type="entry name" value="AA/rel_permease1"/>
</dbReference>
<dbReference type="PANTHER" id="PTHR42770:SF7">
    <property type="entry name" value="MEMBRANE PROTEIN"/>
    <property type="match status" value="1"/>
</dbReference>
<feature type="transmembrane region" description="Helical" evidence="6">
    <location>
        <begin position="344"/>
        <end position="366"/>
    </location>
</feature>
<evidence type="ECO:0000256" key="5">
    <source>
        <dbReference type="ARBA" id="ARBA00023136"/>
    </source>
</evidence>
<feature type="transmembrane region" description="Helical" evidence="6">
    <location>
        <begin position="106"/>
        <end position="125"/>
    </location>
</feature>
<dbReference type="PIRSF" id="PIRSF006060">
    <property type="entry name" value="AA_transporter"/>
    <property type="match status" value="1"/>
</dbReference>
<feature type="transmembrane region" description="Helical" evidence="6">
    <location>
        <begin position="214"/>
        <end position="234"/>
    </location>
</feature>
<name>A0A2P2C1F6_9ZZZZ</name>
<feature type="transmembrane region" description="Helical" evidence="6">
    <location>
        <begin position="132"/>
        <end position="156"/>
    </location>
</feature>